<reference evidence="2 5" key="3">
    <citation type="submission" date="2017-11" db="EMBL/GenBank/DDBJ databases">
        <title>Complete genome sequence of Serratia sp. ATCC 39006 LacA.</title>
        <authorList>
            <person name="Hampton H.G."/>
            <person name="Jackson S.A."/>
            <person name="Jauregui R."/>
            <person name="Poulter G.T.M."/>
            <person name="Salmond G.P.C."/>
            <person name="Fineran P.C."/>
        </authorList>
    </citation>
    <scope>NUCLEOTIDE SEQUENCE [LARGE SCALE GENOMIC DNA]</scope>
    <source>
        <strain evidence="2 5">ATCC 39006</strain>
    </source>
</reference>
<dbReference type="EMBL" id="CP025084">
    <property type="protein sequence ID" value="AUH05051.1"/>
    <property type="molecule type" value="Genomic_DNA"/>
</dbReference>
<dbReference type="KEGG" id="sera:Ser39006_013520"/>
<sequence length="118" mass="13322">MITNLLTNFPEAALGRETETFEVLLTRPDIRIERIISTGQSSPPGFWYCQPQSEWVTVLQGSAGLRFENESDVRVMKTGDFVNIPALCRHRVEWTDSQKPTIWLAVHYSVAPDEAGEA</sequence>
<dbReference type="InterPro" id="IPR011051">
    <property type="entry name" value="RmlC_Cupin_sf"/>
</dbReference>
<feature type="domain" description="Cupin type-2" evidence="1">
    <location>
        <begin position="39"/>
        <end position="106"/>
    </location>
</feature>
<evidence type="ECO:0000313" key="2">
    <source>
        <dbReference type="EMBL" id="AUH00730.1"/>
    </source>
</evidence>
<dbReference type="Proteomes" id="UP000017700">
    <property type="component" value="Chromosome"/>
</dbReference>
<dbReference type="EMBL" id="CP025085">
    <property type="protein sequence ID" value="AUH00730.1"/>
    <property type="molecule type" value="Genomic_DNA"/>
</dbReference>
<evidence type="ECO:0000313" key="4">
    <source>
        <dbReference type="Proteomes" id="UP000017700"/>
    </source>
</evidence>
<evidence type="ECO:0000313" key="5">
    <source>
        <dbReference type="Proteomes" id="UP000233778"/>
    </source>
</evidence>
<gene>
    <name evidence="2" type="ORF">CWC46_13515</name>
    <name evidence="3" type="ORF">Ser39006_013520</name>
</gene>
<accession>A0A2I5T831</accession>
<dbReference type="KEGG" id="serq:CWC46_13515"/>
<name>A0A2I5T831_SERS3</name>
<reference evidence="3" key="2">
    <citation type="submission" date="2013-09" db="EMBL/GenBank/DDBJ databases">
        <authorList>
            <person name="Wang G."/>
            <person name="Yang Y."/>
            <person name="Su Y."/>
        </authorList>
    </citation>
    <scope>NUCLEOTIDE SEQUENCE</scope>
    <source>
        <strain evidence="3">ATCC 39006</strain>
    </source>
</reference>
<dbReference type="AlphaFoldDB" id="A0A2I5T831"/>
<dbReference type="Gene3D" id="2.60.120.10">
    <property type="entry name" value="Jelly Rolls"/>
    <property type="match status" value="1"/>
</dbReference>
<proteinExistence type="predicted"/>
<dbReference type="Proteomes" id="UP000233778">
    <property type="component" value="Chromosome"/>
</dbReference>
<keyword evidence="4" id="KW-1185">Reference proteome</keyword>
<organism evidence="3 4">
    <name type="scientific">Serratia sp. (strain ATCC 39006)</name>
    <name type="common">Prodigiosinella confusarubida</name>
    <dbReference type="NCBI Taxonomy" id="104623"/>
    <lineage>
        <taxon>Bacteria</taxon>
        <taxon>Pseudomonadati</taxon>
        <taxon>Pseudomonadota</taxon>
        <taxon>Gammaproteobacteria</taxon>
        <taxon>Enterobacterales</taxon>
        <taxon>Pectobacteriaceae</taxon>
        <taxon>Prodigiosinella</taxon>
    </lineage>
</organism>
<dbReference type="SUPFAM" id="SSF51182">
    <property type="entry name" value="RmlC-like cupins"/>
    <property type="match status" value="1"/>
</dbReference>
<dbReference type="InterPro" id="IPR013096">
    <property type="entry name" value="Cupin_2"/>
</dbReference>
<reference evidence="3" key="4">
    <citation type="submission" date="2017-11" db="EMBL/GenBank/DDBJ databases">
        <title>Complete genome sequence of Serratia sp. ATCC 39006.</title>
        <authorList>
            <person name="Hampton H.G."/>
            <person name="Jackson S.A."/>
            <person name="Jauregui R."/>
            <person name="Poulter G.T.M."/>
            <person name="Salmond G.P.C."/>
            <person name="Fineran P.C."/>
        </authorList>
    </citation>
    <scope>NUCLEOTIDE SEQUENCE</scope>
    <source>
        <strain evidence="3">ATCC 39006</strain>
    </source>
</reference>
<dbReference type="RefSeq" id="WP_021016037.1">
    <property type="nucleotide sequence ID" value="NZ_CP025084.1"/>
</dbReference>
<dbReference type="InterPro" id="IPR014710">
    <property type="entry name" value="RmlC-like_jellyroll"/>
</dbReference>
<dbReference type="CDD" id="cd06981">
    <property type="entry name" value="cupin_reut_a1446"/>
    <property type="match status" value="1"/>
</dbReference>
<protein>
    <submittedName>
        <fullName evidence="3">Cupin domain-containing protein</fullName>
    </submittedName>
</protein>
<reference evidence="3 4" key="1">
    <citation type="journal article" date="2013" name="Genome Announc.">
        <title>Draft genome sequence of Serratia sp. strain ATCC 39006, a model bacterium for analysis of the biosynthesis and regulation of prodigiosin, a carbapenem, and gas vesicles.</title>
        <authorList>
            <person name="Fineran P.C."/>
            <person name="Iglesias Cans M.C."/>
            <person name="Ramsay J.P."/>
            <person name="Wilf N.M."/>
            <person name="Cossyleon D."/>
            <person name="McNeil M.B."/>
            <person name="Williamson N.R."/>
            <person name="Monson R.E."/>
            <person name="Becher S.A."/>
            <person name="Stanton J.A."/>
            <person name="Brugger K."/>
            <person name="Brown S.D."/>
            <person name="Salmond G.P."/>
        </authorList>
    </citation>
    <scope>NUCLEOTIDE SEQUENCE [LARGE SCALE GENOMIC DNA]</scope>
    <source>
        <strain evidence="3">ATCC 39006</strain>
        <strain evidence="4">ATCC 39006 / SC 11482</strain>
    </source>
</reference>
<evidence type="ECO:0000259" key="1">
    <source>
        <dbReference type="Pfam" id="PF07883"/>
    </source>
</evidence>
<evidence type="ECO:0000313" key="3">
    <source>
        <dbReference type="EMBL" id="AUH05051.1"/>
    </source>
</evidence>
<dbReference type="Pfam" id="PF07883">
    <property type="entry name" value="Cupin_2"/>
    <property type="match status" value="1"/>
</dbReference>
<dbReference type="OrthoDB" id="9798585at2"/>